<dbReference type="Pfam" id="PF00931">
    <property type="entry name" value="NB-ARC"/>
    <property type="match status" value="1"/>
</dbReference>
<proteinExistence type="predicted"/>
<evidence type="ECO:0000256" key="3">
    <source>
        <dbReference type="SAM" id="Coils"/>
    </source>
</evidence>
<dbReference type="EMBL" id="JAMYWD010000010">
    <property type="protein sequence ID" value="KAJ4959320.1"/>
    <property type="molecule type" value="Genomic_DNA"/>
</dbReference>
<dbReference type="OrthoDB" id="1707259at2759"/>
<feature type="domain" description="AAA+ ATPase" evidence="4">
    <location>
        <begin position="158"/>
        <end position="295"/>
    </location>
</feature>
<dbReference type="PANTHER" id="PTHR33463">
    <property type="entry name" value="NB-ARC DOMAIN-CONTAINING PROTEIN-RELATED"/>
    <property type="match status" value="1"/>
</dbReference>
<gene>
    <name evidence="5" type="ORF">NE237_026431</name>
</gene>
<dbReference type="InterPro" id="IPR027417">
    <property type="entry name" value="P-loop_NTPase"/>
</dbReference>
<dbReference type="SMART" id="SM00382">
    <property type="entry name" value="AAA"/>
    <property type="match status" value="1"/>
</dbReference>
<keyword evidence="2" id="KW-0547">Nucleotide-binding</keyword>
<dbReference type="GO" id="GO:0005524">
    <property type="term" value="F:ATP binding"/>
    <property type="evidence" value="ECO:0007669"/>
    <property type="project" value="UniProtKB-KW"/>
</dbReference>
<dbReference type="Gene3D" id="1.10.8.430">
    <property type="entry name" value="Helical domain of apoptotic protease-activating factors"/>
    <property type="match status" value="1"/>
</dbReference>
<keyword evidence="3" id="KW-0175">Coiled coil</keyword>
<dbReference type="InterPro" id="IPR050905">
    <property type="entry name" value="Plant_NBS-LRR"/>
</dbReference>
<keyword evidence="2" id="KW-0067">ATP-binding</keyword>
<reference evidence="5" key="1">
    <citation type="journal article" date="2023" name="Plant J.">
        <title>The genome of the king protea, Protea cynaroides.</title>
        <authorList>
            <person name="Chang J."/>
            <person name="Duong T.A."/>
            <person name="Schoeman C."/>
            <person name="Ma X."/>
            <person name="Roodt D."/>
            <person name="Barker N."/>
            <person name="Li Z."/>
            <person name="Van de Peer Y."/>
            <person name="Mizrachi E."/>
        </authorList>
    </citation>
    <scope>NUCLEOTIDE SEQUENCE</scope>
    <source>
        <tissue evidence="5">Young leaves</tissue>
    </source>
</reference>
<comment type="caution">
    <text evidence="5">The sequence shown here is derived from an EMBL/GenBank/DDBJ whole genome shotgun (WGS) entry which is preliminary data.</text>
</comment>
<dbReference type="FunFam" id="3.40.50.300:FF:001091">
    <property type="entry name" value="Probable disease resistance protein At1g61300"/>
    <property type="match status" value="1"/>
</dbReference>
<evidence type="ECO:0000256" key="1">
    <source>
        <dbReference type="ARBA" id="ARBA00022821"/>
    </source>
</evidence>
<evidence type="ECO:0000256" key="2">
    <source>
        <dbReference type="ARBA" id="ARBA00022840"/>
    </source>
</evidence>
<evidence type="ECO:0000313" key="6">
    <source>
        <dbReference type="Proteomes" id="UP001141806"/>
    </source>
</evidence>
<evidence type="ECO:0000313" key="5">
    <source>
        <dbReference type="EMBL" id="KAJ4959320.1"/>
    </source>
</evidence>
<feature type="coiled-coil region" evidence="3">
    <location>
        <begin position="26"/>
        <end position="87"/>
    </location>
</feature>
<dbReference type="SUPFAM" id="SSF52540">
    <property type="entry name" value="P-loop containing nucleoside triphosphate hydrolases"/>
    <property type="match status" value="1"/>
</dbReference>
<organism evidence="5 6">
    <name type="scientific">Protea cynaroides</name>
    <dbReference type="NCBI Taxonomy" id="273540"/>
    <lineage>
        <taxon>Eukaryota</taxon>
        <taxon>Viridiplantae</taxon>
        <taxon>Streptophyta</taxon>
        <taxon>Embryophyta</taxon>
        <taxon>Tracheophyta</taxon>
        <taxon>Spermatophyta</taxon>
        <taxon>Magnoliopsida</taxon>
        <taxon>Proteales</taxon>
        <taxon>Proteaceae</taxon>
        <taxon>Protea</taxon>
    </lineage>
</organism>
<dbReference type="Proteomes" id="UP001141806">
    <property type="component" value="Unassembled WGS sequence"/>
</dbReference>
<dbReference type="InterPro" id="IPR002182">
    <property type="entry name" value="NB-ARC"/>
</dbReference>
<evidence type="ECO:0000259" key="4">
    <source>
        <dbReference type="SMART" id="SM00382"/>
    </source>
</evidence>
<dbReference type="PRINTS" id="PR00364">
    <property type="entry name" value="DISEASERSIST"/>
</dbReference>
<name>A0A9Q0H733_9MAGN</name>
<dbReference type="InterPro" id="IPR042197">
    <property type="entry name" value="Apaf_helical"/>
</dbReference>
<sequence>MDKFVPFVSSINTNLIAPVFERINYLRNSRDSIKDLRSSIQNLKLRMNGEGTSTAPGNAGQVDTDAMKKWREDVREIEKEANAIEEEYIQGTCVKNCWSIYEVSKKSVNLKKRADDLKPPELSVAPSQSSTAQIQNQPLISTESSPLQQLVYHICHPESRIIAVHGMQGVGKTTLVRIINSHFIKENSRFDTVIMVTVSATLNIQDIRTRIGERLGLDLSNSSEDGARDELSKALWRKKFLLILDDVRQQLDLKNVGIIQTGRSEKGSKIVLTTQNQDVRKDTTVNVAIEVQPLSGDEAWTLFVEKAGRHVTVNPIKALAERIVRWCEGLPLAIVIVARAMANRHGVQEWKKAATQIEESVGL</sequence>
<dbReference type="GO" id="GO:0006952">
    <property type="term" value="P:defense response"/>
    <property type="evidence" value="ECO:0007669"/>
    <property type="project" value="UniProtKB-KW"/>
</dbReference>
<accession>A0A9Q0H733</accession>
<dbReference type="PANTHER" id="PTHR33463:SF204">
    <property type="entry name" value="NB-ARC DOMAIN-CONTAINING PROTEIN"/>
    <property type="match status" value="1"/>
</dbReference>
<keyword evidence="1" id="KW-0611">Plant defense</keyword>
<keyword evidence="6" id="KW-1185">Reference proteome</keyword>
<dbReference type="InterPro" id="IPR003593">
    <property type="entry name" value="AAA+_ATPase"/>
</dbReference>
<protein>
    <recommendedName>
        <fullName evidence="4">AAA+ ATPase domain-containing protein</fullName>
    </recommendedName>
</protein>
<dbReference type="Gene3D" id="3.40.50.300">
    <property type="entry name" value="P-loop containing nucleotide triphosphate hydrolases"/>
    <property type="match status" value="1"/>
</dbReference>
<dbReference type="AlphaFoldDB" id="A0A9Q0H733"/>
<dbReference type="GO" id="GO:0043531">
    <property type="term" value="F:ADP binding"/>
    <property type="evidence" value="ECO:0007669"/>
    <property type="project" value="InterPro"/>
</dbReference>